<evidence type="ECO:0000313" key="11">
    <source>
        <dbReference type="Proteomes" id="UP000030752"/>
    </source>
</evidence>
<dbReference type="PANTHER" id="PTHR46714:SF6">
    <property type="entry name" value="TRANSCRIPTIONAL ACTIVATOR HAC1"/>
    <property type="match status" value="1"/>
</dbReference>
<comment type="subcellular location">
    <subcellularLocation>
        <location evidence="1">Nucleus</location>
    </subcellularLocation>
</comment>
<evidence type="ECO:0000256" key="8">
    <source>
        <dbReference type="SAM" id="MobiDB-lite"/>
    </source>
</evidence>
<evidence type="ECO:0000259" key="9">
    <source>
        <dbReference type="PROSITE" id="PS50217"/>
    </source>
</evidence>
<dbReference type="PANTHER" id="PTHR46714">
    <property type="entry name" value="TRANSCRIPTIONAL ACTIVATOR HAC1"/>
    <property type="match status" value="1"/>
</dbReference>
<dbReference type="SMART" id="SM00338">
    <property type="entry name" value="BRLZ"/>
    <property type="match status" value="1"/>
</dbReference>
<proteinExistence type="inferred from homology"/>
<feature type="region of interest" description="Disordered" evidence="8">
    <location>
        <begin position="15"/>
        <end position="95"/>
    </location>
</feature>
<dbReference type="GO" id="GO:0003677">
    <property type="term" value="F:DNA binding"/>
    <property type="evidence" value="ECO:0007669"/>
    <property type="project" value="UniProtKB-KW"/>
</dbReference>
<dbReference type="Gene3D" id="1.20.5.170">
    <property type="match status" value="1"/>
</dbReference>
<dbReference type="STRING" id="1220924.W2SDI9"/>
<evidence type="ECO:0000256" key="3">
    <source>
        <dbReference type="ARBA" id="ARBA00023015"/>
    </source>
</evidence>
<dbReference type="SUPFAM" id="SSF57959">
    <property type="entry name" value="Leucine zipper domain"/>
    <property type="match status" value="1"/>
</dbReference>
<dbReference type="VEuPathDB" id="FungiDB:HMPREF1541_00951"/>
<dbReference type="CDD" id="cd14812">
    <property type="entry name" value="bZIP_u3"/>
    <property type="match status" value="1"/>
</dbReference>
<sequence length="339" mass="36994">MEGIGMIDPASLEASGYYQDYPTPSTTSQAESSPPPTEAPKKKRKAWGQPVPEIKQILPPRKRAKTAEEKEQRKNERILRNRRAADKSRQRQKAAVAELEQKTGRIVKENALLRDLLDKYQQRFGVPEGFQFAEPEDEEVDAPSPISLNNDATNPLDDSPYMTPAMTGSPHPTFSQTDSTTIVNQHSPTLTPSLVDASDNQAPKSEGLLDSALPSFTSSSVLTHYPAAVIYQAAEAALPSDFAQWPELSAPGNALPHDFSDVLNFNALADVPSFPDLGTEIGRELGGEHLLFNQQQLSPDSFFDFDAFNVDEKSGLPLETSEPASRLQPSHGAPITGSD</sequence>
<evidence type="ECO:0000256" key="6">
    <source>
        <dbReference type="ARBA" id="ARBA00023230"/>
    </source>
</evidence>
<dbReference type="AlphaFoldDB" id="W2SDI9"/>
<protein>
    <recommendedName>
        <fullName evidence="9">BZIP domain-containing protein</fullName>
    </recommendedName>
</protein>
<dbReference type="GO" id="GO:0000981">
    <property type="term" value="F:DNA-binding transcription factor activity, RNA polymerase II-specific"/>
    <property type="evidence" value="ECO:0007669"/>
    <property type="project" value="InterPro"/>
</dbReference>
<feature type="compositionally biased region" description="Polar residues" evidence="8">
    <location>
        <begin position="22"/>
        <end position="32"/>
    </location>
</feature>
<keyword evidence="6" id="KW-0834">Unfolded protein response</keyword>
<organism evidence="10 11">
    <name type="scientific">Cyphellophora europaea (strain CBS 101466)</name>
    <name type="common">Phialophora europaea</name>
    <dbReference type="NCBI Taxonomy" id="1220924"/>
    <lineage>
        <taxon>Eukaryota</taxon>
        <taxon>Fungi</taxon>
        <taxon>Dikarya</taxon>
        <taxon>Ascomycota</taxon>
        <taxon>Pezizomycotina</taxon>
        <taxon>Eurotiomycetes</taxon>
        <taxon>Chaetothyriomycetidae</taxon>
        <taxon>Chaetothyriales</taxon>
        <taxon>Cyphellophoraceae</taxon>
        <taxon>Cyphellophora</taxon>
    </lineage>
</organism>
<evidence type="ECO:0000256" key="2">
    <source>
        <dbReference type="ARBA" id="ARBA00007163"/>
    </source>
</evidence>
<dbReference type="Proteomes" id="UP000030752">
    <property type="component" value="Unassembled WGS sequence"/>
</dbReference>
<evidence type="ECO:0000313" key="10">
    <source>
        <dbReference type="EMBL" id="ETN46762.1"/>
    </source>
</evidence>
<evidence type="ECO:0000256" key="4">
    <source>
        <dbReference type="ARBA" id="ARBA00023125"/>
    </source>
</evidence>
<gene>
    <name evidence="10" type="ORF">HMPREF1541_00951</name>
</gene>
<keyword evidence="7" id="KW-0539">Nucleus</keyword>
<dbReference type="EMBL" id="KB822711">
    <property type="protein sequence ID" value="ETN46762.1"/>
    <property type="molecule type" value="Genomic_DNA"/>
</dbReference>
<feature type="compositionally biased region" description="Basic and acidic residues" evidence="8">
    <location>
        <begin position="65"/>
        <end position="89"/>
    </location>
</feature>
<keyword evidence="11" id="KW-1185">Reference proteome</keyword>
<keyword evidence="3" id="KW-0805">Transcription regulation</keyword>
<feature type="region of interest" description="Disordered" evidence="8">
    <location>
        <begin position="133"/>
        <end position="154"/>
    </location>
</feature>
<feature type="region of interest" description="Disordered" evidence="8">
    <location>
        <begin position="314"/>
        <end position="339"/>
    </location>
</feature>
<dbReference type="eggNOG" id="ENOG502S526">
    <property type="taxonomic scope" value="Eukaryota"/>
</dbReference>
<keyword evidence="4" id="KW-0238">DNA-binding</keyword>
<name>W2SDI9_CYPE1</name>
<reference evidence="10 11" key="1">
    <citation type="submission" date="2013-03" db="EMBL/GenBank/DDBJ databases">
        <title>The Genome Sequence of Phialophora europaea CBS 101466.</title>
        <authorList>
            <consortium name="The Broad Institute Genomics Platform"/>
            <person name="Cuomo C."/>
            <person name="de Hoog S."/>
            <person name="Gorbushina A."/>
            <person name="Walker B."/>
            <person name="Young S.K."/>
            <person name="Zeng Q."/>
            <person name="Gargeya S."/>
            <person name="Fitzgerald M."/>
            <person name="Haas B."/>
            <person name="Abouelleil A."/>
            <person name="Allen A.W."/>
            <person name="Alvarado L."/>
            <person name="Arachchi H.M."/>
            <person name="Berlin A.M."/>
            <person name="Chapman S.B."/>
            <person name="Gainer-Dewar J."/>
            <person name="Goldberg J."/>
            <person name="Griggs A."/>
            <person name="Gujja S."/>
            <person name="Hansen M."/>
            <person name="Howarth C."/>
            <person name="Imamovic A."/>
            <person name="Ireland A."/>
            <person name="Larimer J."/>
            <person name="McCowan C."/>
            <person name="Murphy C."/>
            <person name="Pearson M."/>
            <person name="Poon T.W."/>
            <person name="Priest M."/>
            <person name="Roberts A."/>
            <person name="Saif S."/>
            <person name="Shea T."/>
            <person name="Sisk P."/>
            <person name="Sykes S."/>
            <person name="Wortman J."/>
            <person name="Nusbaum C."/>
            <person name="Birren B."/>
        </authorList>
    </citation>
    <scope>NUCLEOTIDE SEQUENCE [LARGE SCALE GENOMIC DNA]</scope>
    <source>
        <strain evidence="10 11">CBS 101466</strain>
    </source>
</reference>
<dbReference type="InterPro" id="IPR004827">
    <property type="entry name" value="bZIP"/>
</dbReference>
<dbReference type="InterPro" id="IPR046347">
    <property type="entry name" value="bZIP_sf"/>
</dbReference>
<dbReference type="RefSeq" id="XP_008711474.1">
    <property type="nucleotide sequence ID" value="XM_008713252.1"/>
</dbReference>
<dbReference type="InParanoid" id="W2SDI9"/>
<dbReference type="Pfam" id="PF00170">
    <property type="entry name" value="bZIP_1"/>
    <property type="match status" value="1"/>
</dbReference>
<dbReference type="GO" id="GO:0005634">
    <property type="term" value="C:nucleus"/>
    <property type="evidence" value="ECO:0007669"/>
    <property type="project" value="UniProtKB-SubCell"/>
</dbReference>
<keyword evidence="5" id="KW-0804">Transcription</keyword>
<dbReference type="PROSITE" id="PS00036">
    <property type="entry name" value="BZIP_BASIC"/>
    <property type="match status" value="1"/>
</dbReference>
<comment type="similarity">
    <text evidence="2">Belongs to the bZIP family.</text>
</comment>
<dbReference type="PROSITE" id="PS50217">
    <property type="entry name" value="BZIP"/>
    <property type="match status" value="1"/>
</dbReference>
<accession>W2SDI9</accession>
<dbReference type="OrthoDB" id="674948at2759"/>
<feature type="domain" description="BZIP" evidence="9">
    <location>
        <begin position="71"/>
        <end position="123"/>
    </location>
</feature>
<dbReference type="GO" id="GO:0006986">
    <property type="term" value="P:response to unfolded protein"/>
    <property type="evidence" value="ECO:0007669"/>
    <property type="project" value="UniProtKB-KW"/>
</dbReference>
<dbReference type="GO" id="GO:0045944">
    <property type="term" value="P:positive regulation of transcription by RNA polymerase II"/>
    <property type="evidence" value="ECO:0007669"/>
    <property type="project" value="InterPro"/>
</dbReference>
<dbReference type="InterPro" id="IPR044280">
    <property type="entry name" value="Hac1/HY5"/>
</dbReference>
<dbReference type="HOGENOM" id="CLU_035741_0_0_1"/>
<dbReference type="GeneID" id="19968290"/>
<evidence type="ECO:0000256" key="5">
    <source>
        <dbReference type="ARBA" id="ARBA00023163"/>
    </source>
</evidence>
<evidence type="ECO:0000256" key="1">
    <source>
        <dbReference type="ARBA" id="ARBA00004123"/>
    </source>
</evidence>
<evidence type="ECO:0000256" key="7">
    <source>
        <dbReference type="ARBA" id="ARBA00023242"/>
    </source>
</evidence>